<sequence>MNWNDWPIVCWAISTLFCLVTRRWFDATWSACFAVFMVFDRWLPTALPLQLHHVFLGAGVLLVAAELMTQYRRYKRSLRSQ</sequence>
<protein>
    <submittedName>
        <fullName evidence="2">Uncharacterized protein</fullName>
    </submittedName>
</protein>
<dbReference type="Proteomes" id="UP001206572">
    <property type="component" value="Unassembled WGS sequence"/>
</dbReference>
<dbReference type="EMBL" id="JANUHA010000012">
    <property type="protein sequence ID" value="MCS0598037.1"/>
    <property type="molecule type" value="Genomic_DNA"/>
</dbReference>
<keyword evidence="1" id="KW-0812">Transmembrane</keyword>
<comment type="caution">
    <text evidence="2">The sequence shown here is derived from an EMBL/GenBank/DDBJ whole genome shotgun (WGS) entry which is preliminary data.</text>
</comment>
<name>A0ABT2AP74_9BURK</name>
<evidence type="ECO:0000256" key="1">
    <source>
        <dbReference type="SAM" id="Phobius"/>
    </source>
</evidence>
<proteinExistence type="predicted"/>
<organism evidence="2 3">
    <name type="scientific">Massilia agri</name>
    <dbReference type="NCBI Taxonomy" id="1886785"/>
    <lineage>
        <taxon>Bacteria</taxon>
        <taxon>Pseudomonadati</taxon>
        <taxon>Pseudomonadota</taxon>
        <taxon>Betaproteobacteria</taxon>
        <taxon>Burkholderiales</taxon>
        <taxon>Oxalobacteraceae</taxon>
        <taxon>Telluria group</taxon>
        <taxon>Massilia</taxon>
    </lineage>
</organism>
<evidence type="ECO:0000313" key="2">
    <source>
        <dbReference type="EMBL" id="MCS0598037.1"/>
    </source>
</evidence>
<keyword evidence="3" id="KW-1185">Reference proteome</keyword>
<reference evidence="2 3" key="1">
    <citation type="submission" date="2022-08" db="EMBL/GenBank/DDBJ databases">
        <title>Reclassification of Massilia species as members of the genera Telluria, Duganella, Pseudoduganella, Mokoshia gen. nov. and Zemynaea gen. nov. using orthogonal and non-orthogonal genome-based approaches.</title>
        <authorList>
            <person name="Bowman J.P."/>
        </authorList>
    </citation>
    <scope>NUCLEOTIDE SEQUENCE [LARGE SCALE GENOMIC DNA]</scope>
    <source>
        <strain evidence="2 3">JCM 31661</strain>
    </source>
</reference>
<keyword evidence="1" id="KW-1133">Transmembrane helix</keyword>
<gene>
    <name evidence="2" type="ORF">NX780_16940</name>
</gene>
<accession>A0ABT2AP74</accession>
<keyword evidence="1" id="KW-0472">Membrane</keyword>
<evidence type="ECO:0000313" key="3">
    <source>
        <dbReference type="Proteomes" id="UP001206572"/>
    </source>
</evidence>
<dbReference type="RefSeq" id="WP_258829055.1">
    <property type="nucleotide sequence ID" value="NZ_JANUHA010000012.1"/>
</dbReference>
<feature type="transmembrane region" description="Helical" evidence="1">
    <location>
        <begin position="47"/>
        <end position="69"/>
    </location>
</feature>